<proteinExistence type="predicted"/>
<feature type="signal peptide" evidence="1">
    <location>
        <begin position="1"/>
        <end position="18"/>
    </location>
</feature>
<dbReference type="AlphaFoldDB" id="A0A816SIB4"/>
<sequence length="238" mass="28043">MNVFVSYLSLFLFSPLQALKKTFKKLDHDVNIHEFLGARNQTIKGRSNHVAIFQAQLMEFHRSLRPKVCWTNINKIENAEHLIFLEESLRKSIEKVQFHKEHYGKNQLLPIECITTQFQNRIQLPLVMGGNNAMQEAHSMTWLPDNSNQQTILHGDFSFLPNREIDGSFTVYSDCFFESVKQEDQKCNKPGQKFEQFEQQGDGCLGFEYIGEEYLYPTHLVLLLEWKKVKRREKLKWN</sequence>
<protein>
    <submittedName>
        <fullName evidence="2">(rape) hypothetical protein</fullName>
    </submittedName>
</protein>
<dbReference type="EMBL" id="HG994360">
    <property type="protein sequence ID" value="CAF2084131.1"/>
    <property type="molecule type" value="Genomic_DNA"/>
</dbReference>
<organism evidence="2">
    <name type="scientific">Brassica napus</name>
    <name type="common">Rape</name>
    <dbReference type="NCBI Taxonomy" id="3708"/>
    <lineage>
        <taxon>Eukaryota</taxon>
        <taxon>Viridiplantae</taxon>
        <taxon>Streptophyta</taxon>
        <taxon>Embryophyta</taxon>
        <taxon>Tracheophyta</taxon>
        <taxon>Spermatophyta</taxon>
        <taxon>Magnoliopsida</taxon>
        <taxon>eudicotyledons</taxon>
        <taxon>Gunneridae</taxon>
        <taxon>Pentapetalae</taxon>
        <taxon>rosids</taxon>
        <taxon>malvids</taxon>
        <taxon>Brassicales</taxon>
        <taxon>Brassicaceae</taxon>
        <taxon>Brassiceae</taxon>
        <taxon>Brassica</taxon>
    </lineage>
</organism>
<keyword evidence="1" id="KW-0732">Signal</keyword>
<feature type="chain" id="PRO_5032807265" evidence="1">
    <location>
        <begin position="19"/>
        <end position="238"/>
    </location>
</feature>
<evidence type="ECO:0000256" key="1">
    <source>
        <dbReference type="SAM" id="SignalP"/>
    </source>
</evidence>
<reference evidence="2" key="1">
    <citation type="submission" date="2021-01" db="EMBL/GenBank/DDBJ databases">
        <authorList>
            <consortium name="Genoscope - CEA"/>
            <person name="William W."/>
        </authorList>
    </citation>
    <scope>NUCLEOTIDE SEQUENCE</scope>
</reference>
<evidence type="ECO:0000313" key="2">
    <source>
        <dbReference type="EMBL" id="CAF2084131.1"/>
    </source>
</evidence>
<name>A0A816SIB4_BRANA</name>
<gene>
    <name evidence="2" type="ORF">DARMORV10_A06P14980.1</name>
</gene>
<accession>A0A816SIB4</accession>
<dbReference type="Proteomes" id="UP001295469">
    <property type="component" value="Chromosome A06"/>
</dbReference>